<comment type="caution">
    <text evidence="1">The sequence shown here is derived from an EMBL/GenBank/DDBJ whole genome shotgun (WGS) entry which is preliminary data.</text>
</comment>
<evidence type="ECO:0000313" key="1">
    <source>
        <dbReference type="EMBL" id="RRT85108.1"/>
    </source>
</evidence>
<dbReference type="Proteomes" id="UP000287651">
    <property type="component" value="Unassembled WGS sequence"/>
</dbReference>
<organism evidence="1 2">
    <name type="scientific">Ensete ventricosum</name>
    <name type="common">Abyssinian banana</name>
    <name type="synonym">Musa ensete</name>
    <dbReference type="NCBI Taxonomy" id="4639"/>
    <lineage>
        <taxon>Eukaryota</taxon>
        <taxon>Viridiplantae</taxon>
        <taxon>Streptophyta</taxon>
        <taxon>Embryophyta</taxon>
        <taxon>Tracheophyta</taxon>
        <taxon>Spermatophyta</taxon>
        <taxon>Magnoliopsida</taxon>
        <taxon>Liliopsida</taxon>
        <taxon>Zingiberales</taxon>
        <taxon>Musaceae</taxon>
        <taxon>Ensete</taxon>
    </lineage>
</organism>
<name>A0A427B9I2_ENSVE</name>
<feature type="non-terminal residue" evidence="1">
    <location>
        <position position="183"/>
    </location>
</feature>
<evidence type="ECO:0000313" key="2">
    <source>
        <dbReference type="Proteomes" id="UP000287651"/>
    </source>
</evidence>
<accession>A0A427B9I2</accession>
<protein>
    <submittedName>
        <fullName evidence="1">Uncharacterized protein</fullName>
    </submittedName>
</protein>
<sequence length="183" mass="21072">MSGFEIVIGKEKENQILSVDVTLIEQEHILWIEIEIEKMMITNVHGSVIEIGKRTTIWTGMVIEIWTKIKIMTLTKNWIRCNSQDNNMGERAVGAIHSEKRGASKGGLTIVGEKVEEKQQLVSDLQKKSQKKDIIVSFPTLQLRACFIRAQDFAERLKSSEQELQLIWVRMLVQEMDRLMAMD</sequence>
<dbReference type="EMBL" id="AMZH03000176">
    <property type="protein sequence ID" value="RRT85108.1"/>
    <property type="molecule type" value="Genomic_DNA"/>
</dbReference>
<dbReference type="AlphaFoldDB" id="A0A427B9I2"/>
<reference evidence="1 2" key="1">
    <citation type="journal article" date="2014" name="Agronomy (Basel)">
        <title>A Draft Genome Sequence for Ensete ventricosum, the Drought-Tolerant Tree Against Hunger.</title>
        <authorList>
            <person name="Harrison J."/>
            <person name="Moore K.A."/>
            <person name="Paszkiewicz K."/>
            <person name="Jones T."/>
            <person name="Grant M."/>
            <person name="Ambacheew D."/>
            <person name="Muzemil S."/>
            <person name="Studholme D.J."/>
        </authorList>
    </citation>
    <scope>NUCLEOTIDE SEQUENCE [LARGE SCALE GENOMIC DNA]</scope>
</reference>
<gene>
    <name evidence="1" type="ORF">B296_00000558</name>
</gene>
<proteinExistence type="predicted"/>